<dbReference type="GeneID" id="63826697"/>
<evidence type="ECO:0000313" key="1">
    <source>
        <dbReference type="EMBL" id="KZT03100.1"/>
    </source>
</evidence>
<keyword evidence="2" id="KW-1185">Reference proteome</keyword>
<dbReference type="AlphaFoldDB" id="A0A165CMV5"/>
<reference evidence="1 2" key="1">
    <citation type="journal article" date="2016" name="Mol. Biol. Evol.">
        <title>Comparative Genomics of Early-Diverging Mushroom-Forming Fungi Provides Insights into the Origins of Lignocellulose Decay Capabilities.</title>
        <authorList>
            <person name="Nagy L.G."/>
            <person name="Riley R."/>
            <person name="Tritt A."/>
            <person name="Adam C."/>
            <person name="Daum C."/>
            <person name="Floudas D."/>
            <person name="Sun H."/>
            <person name="Yadav J.S."/>
            <person name="Pangilinan J."/>
            <person name="Larsson K.H."/>
            <person name="Matsuura K."/>
            <person name="Barry K."/>
            <person name="Labutti K."/>
            <person name="Kuo R."/>
            <person name="Ohm R.A."/>
            <person name="Bhattacharya S.S."/>
            <person name="Shirouzu T."/>
            <person name="Yoshinaga Y."/>
            <person name="Martin F.M."/>
            <person name="Grigoriev I.V."/>
            <person name="Hibbett D.S."/>
        </authorList>
    </citation>
    <scope>NUCLEOTIDE SEQUENCE [LARGE SCALE GENOMIC DNA]</scope>
    <source>
        <strain evidence="1 2">93-53</strain>
    </source>
</reference>
<gene>
    <name evidence="1" type="ORF">LAESUDRAFT_729615</name>
</gene>
<evidence type="ECO:0000313" key="2">
    <source>
        <dbReference type="Proteomes" id="UP000076871"/>
    </source>
</evidence>
<protein>
    <submittedName>
        <fullName evidence="1">Uncharacterized protein</fullName>
    </submittedName>
</protein>
<organism evidence="1 2">
    <name type="scientific">Laetiporus sulphureus 93-53</name>
    <dbReference type="NCBI Taxonomy" id="1314785"/>
    <lineage>
        <taxon>Eukaryota</taxon>
        <taxon>Fungi</taxon>
        <taxon>Dikarya</taxon>
        <taxon>Basidiomycota</taxon>
        <taxon>Agaricomycotina</taxon>
        <taxon>Agaricomycetes</taxon>
        <taxon>Polyporales</taxon>
        <taxon>Laetiporus</taxon>
    </lineage>
</organism>
<proteinExistence type="predicted"/>
<dbReference type="Proteomes" id="UP000076871">
    <property type="component" value="Unassembled WGS sequence"/>
</dbReference>
<dbReference type="RefSeq" id="XP_040760840.1">
    <property type="nucleotide sequence ID" value="XM_040909668.1"/>
</dbReference>
<name>A0A165CMV5_9APHY</name>
<dbReference type="InParanoid" id="A0A165CMV5"/>
<accession>A0A165CMV5</accession>
<sequence>MPMRSEANPGLLATAPCFLPSSRSSAYQFEVWLYRTPPATTIGTCSSSRDCSDELLPAFLTFSALLLIQPPPSSVSLIQRLPSCRSIYGHRTHCRQGGNGHILRWIRLLR</sequence>
<dbReference type="EMBL" id="KV427647">
    <property type="protein sequence ID" value="KZT03100.1"/>
    <property type="molecule type" value="Genomic_DNA"/>
</dbReference>